<dbReference type="PANTHER" id="PTHR33683">
    <property type="entry name" value="1, PUTATIVE-RELATED"/>
    <property type="match status" value="1"/>
</dbReference>
<name>A0A7S4EPZ9_9STRA</name>
<dbReference type="AlphaFoldDB" id="A0A7S4EPZ9"/>
<reference evidence="3" key="1">
    <citation type="submission" date="2021-01" db="EMBL/GenBank/DDBJ databases">
        <authorList>
            <person name="Corre E."/>
            <person name="Pelletier E."/>
            <person name="Niang G."/>
            <person name="Scheremetjew M."/>
            <person name="Finn R."/>
            <person name="Kale V."/>
            <person name="Holt S."/>
            <person name="Cochrane G."/>
            <person name="Meng A."/>
            <person name="Brown T."/>
            <person name="Cohen L."/>
        </authorList>
    </citation>
    <scope>NUCLEOTIDE SEQUENCE</scope>
    <source>
        <strain evidence="3">10249 10 AB</strain>
    </source>
</reference>
<feature type="compositionally biased region" description="Polar residues" evidence="1">
    <location>
        <begin position="296"/>
        <end position="353"/>
    </location>
</feature>
<feature type="signal peptide" evidence="2">
    <location>
        <begin position="1"/>
        <end position="20"/>
    </location>
</feature>
<proteinExistence type="predicted"/>
<feature type="compositionally biased region" description="Low complexity" evidence="1">
    <location>
        <begin position="285"/>
        <end position="295"/>
    </location>
</feature>
<evidence type="ECO:0000313" key="3">
    <source>
        <dbReference type="EMBL" id="CAE0727409.1"/>
    </source>
</evidence>
<sequence length="433" mass="48003">MMLMRNVAVSAFLLVSTVTASTDRCDVITPSMTLKFYNGARGKEGTLDEGGELRFKQVGEQYGKKLDLVITVHPGTQYHTKNNGANKNKEQFGQLNIYKKVPRKPQFNSKGTFDFCFRDSGNNGLVNIDSFHFGFYDIDQRSRNKRGSNIQRESIAIDASQMENFYLYNTSEQKSEVLARCENSKRVPTSSAPCVDERTEFMSNEYGTGYTNPSKVTNLSAKQKSRSVVFTFRNRSCFTAELRITCGGHSKCFTNEQANFLFAGAAPGIIEDTSTCVATPPEPSDSPSSDPSVSPTQGPTNTPSRELSVSPTQGPTNTPSRELSVSPTQGPTNTPSSELSVSPTQGPTNTPSRANPFRNRRRSHFASPRDQSFQSVCQTPQDGWCHEVPIDQSKHPTSRLDSFTRQEDSLCCTDQCLGVRSGRYLLRIQTEYV</sequence>
<gene>
    <name evidence="3" type="ORF">PAUS00366_LOCUS20192</name>
</gene>
<dbReference type="EMBL" id="HBIX01030345">
    <property type="protein sequence ID" value="CAE0727409.1"/>
    <property type="molecule type" value="Transcribed_RNA"/>
</dbReference>
<accession>A0A7S4EPZ9</accession>
<evidence type="ECO:0000256" key="2">
    <source>
        <dbReference type="SAM" id="SignalP"/>
    </source>
</evidence>
<feature type="chain" id="PRO_5031543856" evidence="2">
    <location>
        <begin position="21"/>
        <end position="433"/>
    </location>
</feature>
<protein>
    <submittedName>
        <fullName evidence="3">Uncharacterized protein</fullName>
    </submittedName>
</protein>
<keyword evidence="2" id="KW-0732">Signal</keyword>
<dbReference type="PANTHER" id="PTHR33683:SF46">
    <property type="entry name" value="SUSHI DOMAIN-CONTAINING PROTEIN"/>
    <property type="match status" value="1"/>
</dbReference>
<organism evidence="3">
    <name type="scientific">Pseudo-nitzschia australis</name>
    <dbReference type="NCBI Taxonomy" id="44445"/>
    <lineage>
        <taxon>Eukaryota</taxon>
        <taxon>Sar</taxon>
        <taxon>Stramenopiles</taxon>
        <taxon>Ochrophyta</taxon>
        <taxon>Bacillariophyta</taxon>
        <taxon>Bacillariophyceae</taxon>
        <taxon>Bacillariophycidae</taxon>
        <taxon>Bacillariales</taxon>
        <taxon>Bacillariaceae</taxon>
        <taxon>Pseudo-nitzschia</taxon>
    </lineage>
</organism>
<feature type="region of interest" description="Disordered" evidence="1">
    <location>
        <begin position="273"/>
        <end position="377"/>
    </location>
</feature>
<evidence type="ECO:0000256" key="1">
    <source>
        <dbReference type="SAM" id="MobiDB-lite"/>
    </source>
</evidence>